<evidence type="ECO:0000313" key="1">
    <source>
        <dbReference type="EMBL" id="AFZ16225.1"/>
    </source>
</evidence>
<proteinExistence type="predicted"/>
<protein>
    <submittedName>
        <fullName evidence="1">Uncharacterized protein</fullName>
    </submittedName>
</protein>
<dbReference type="Proteomes" id="UP000010471">
    <property type="component" value="Chromosome"/>
</dbReference>
<organism evidence="1 2">
    <name type="scientific">Allocoleopsis franciscana PCC 7113</name>
    <dbReference type="NCBI Taxonomy" id="1173027"/>
    <lineage>
        <taxon>Bacteria</taxon>
        <taxon>Bacillati</taxon>
        <taxon>Cyanobacteriota</taxon>
        <taxon>Cyanophyceae</taxon>
        <taxon>Coleofasciculales</taxon>
        <taxon>Coleofasciculaceae</taxon>
        <taxon>Allocoleopsis</taxon>
        <taxon>Allocoleopsis franciscana</taxon>
    </lineage>
</organism>
<keyword evidence="2" id="KW-1185">Reference proteome</keyword>
<dbReference type="OrthoDB" id="420175at2"/>
<dbReference type="eggNOG" id="COG1357">
    <property type="taxonomic scope" value="Bacteria"/>
</dbReference>
<reference evidence="1 2" key="1">
    <citation type="submission" date="2012-06" db="EMBL/GenBank/DDBJ databases">
        <title>Finished chromosome of genome of Microcoleus sp. PCC 7113.</title>
        <authorList>
            <consortium name="US DOE Joint Genome Institute"/>
            <person name="Gugger M."/>
            <person name="Coursin T."/>
            <person name="Rippka R."/>
            <person name="Tandeau De Marsac N."/>
            <person name="Huntemann M."/>
            <person name="Wei C.-L."/>
            <person name="Han J."/>
            <person name="Detter J.C."/>
            <person name="Han C."/>
            <person name="Tapia R."/>
            <person name="Chen A."/>
            <person name="Kyrpides N."/>
            <person name="Mavromatis K."/>
            <person name="Markowitz V."/>
            <person name="Szeto E."/>
            <person name="Ivanova N."/>
            <person name="Pagani I."/>
            <person name="Pati A."/>
            <person name="Goodwin L."/>
            <person name="Nordberg H.P."/>
            <person name="Cantor M.N."/>
            <person name="Hua S.X."/>
            <person name="Woyke T."/>
            <person name="Kerfeld C.A."/>
        </authorList>
    </citation>
    <scope>NUCLEOTIDE SEQUENCE [LARGE SCALE GENOMIC DNA]</scope>
    <source>
        <strain evidence="1 2">PCC 7113</strain>
    </source>
</reference>
<dbReference type="EMBL" id="CP003630">
    <property type="protein sequence ID" value="AFZ16225.1"/>
    <property type="molecule type" value="Genomic_DNA"/>
</dbReference>
<dbReference type="STRING" id="1173027.Mic7113_0295"/>
<accession>K9W769</accession>
<sequence>MPQPPPSSSQTLSEDKSPICVSIKLGGKLIQAEKPGIFNLKRQSAATDQIKLYLTLQFNEQEQPLPIGRLKFGLTGGELQLRVENGIIFLASPGLNQAFELSRQQGRQNPEGSDTQSCVTVFFKEKKLAIKGSIGTQKIAEKAEQNQLSISQVSHQGSQENLTWVVLGEQNNCILQGSLQPILLGTLKVTAKPCRVESIFSVSPQDIRITDVTGLLPHTIAKKKRVVLERAFVRRLLKRKLKTYLSRYELRYE</sequence>
<dbReference type="HOGENOM" id="CLU_1037516_0_0_3"/>
<name>K9W769_9CYAN</name>
<evidence type="ECO:0000313" key="2">
    <source>
        <dbReference type="Proteomes" id="UP000010471"/>
    </source>
</evidence>
<dbReference type="KEGG" id="mic:Mic7113_0295"/>
<gene>
    <name evidence="1" type="ORF">Mic7113_0295</name>
</gene>
<dbReference type="AlphaFoldDB" id="K9W769"/>
<dbReference type="RefSeq" id="WP_015180389.1">
    <property type="nucleotide sequence ID" value="NC_019738.1"/>
</dbReference>